<feature type="transmembrane region" description="Helical" evidence="5">
    <location>
        <begin position="81"/>
        <end position="104"/>
    </location>
</feature>
<dbReference type="Pfam" id="PF00528">
    <property type="entry name" value="BPD_transp_1"/>
    <property type="match status" value="2"/>
</dbReference>
<feature type="transmembrane region" description="Helical" evidence="5">
    <location>
        <begin position="533"/>
        <end position="557"/>
    </location>
</feature>
<feature type="transmembrane region" description="Helical" evidence="5">
    <location>
        <begin position="306"/>
        <end position="331"/>
    </location>
</feature>
<dbReference type="Proteomes" id="UP000236743">
    <property type="component" value="Unassembled WGS sequence"/>
</dbReference>
<keyword evidence="8" id="KW-1185">Reference proteome</keyword>
<feature type="transmembrane region" description="Helical" evidence="5">
    <location>
        <begin position="363"/>
        <end position="384"/>
    </location>
</feature>
<evidence type="ECO:0000313" key="8">
    <source>
        <dbReference type="Proteomes" id="UP000236743"/>
    </source>
</evidence>
<evidence type="ECO:0000256" key="5">
    <source>
        <dbReference type="RuleBase" id="RU363032"/>
    </source>
</evidence>
<evidence type="ECO:0000256" key="1">
    <source>
        <dbReference type="ARBA" id="ARBA00004651"/>
    </source>
</evidence>
<gene>
    <name evidence="7" type="ORF">SAMN04488115_111146</name>
</gene>
<name>A0A1H6CQ35_9HYPH</name>
<organism evidence="7 8">
    <name type="scientific">Bosea lathyri</name>
    <dbReference type="NCBI Taxonomy" id="1036778"/>
    <lineage>
        <taxon>Bacteria</taxon>
        <taxon>Pseudomonadati</taxon>
        <taxon>Pseudomonadota</taxon>
        <taxon>Alphaproteobacteria</taxon>
        <taxon>Hyphomicrobiales</taxon>
        <taxon>Boseaceae</taxon>
        <taxon>Bosea</taxon>
    </lineage>
</organism>
<dbReference type="InterPro" id="IPR000515">
    <property type="entry name" value="MetI-like"/>
</dbReference>
<evidence type="ECO:0000256" key="2">
    <source>
        <dbReference type="ARBA" id="ARBA00022692"/>
    </source>
</evidence>
<dbReference type="EMBL" id="FNUY01000011">
    <property type="protein sequence ID" value="SEG74843.1"/>
    <property type="molecule type" value="Genomic_DNA"/>
</dbReference>
<dbReference type="AlphaFoldDB" id="A0A1H6CQ35"/>
<evidence type="ECO:0000313" key="7">
    <source>
        <dbReference type="EMBL" id="SEG74843.1"/>
    </source>
</evidence>
<dbReference type="SUPFAM" id="SSF161098">
    <property type="entry name" value="MetI-like"/>
    <property type="match status" value="2"/>
</dbReference>
<accession>A0A1H6CQ35</accession>
<sequence length="571" mass="62116">MSTAVQRVSVATSSFAEKRLVVGERHVAGALIIALCLVLVLIIALPLWALLSKSLESSDGHFVGLANFVTYATTPTLVSSLFNSLTIASITTVIVIPLAFFYAYALRRSCIPWKGAFYAAALVPVFAPSLLSGLALIYVFGNQGLLKSWMMGAPLYGPIGIVVAESLYAFPHAVLILVTALALSDGRLREAAEALGTTRRRMFWTITLPGARYGLISAGFVVFTLVITDFGIPKVIGGQFSVLATDAYRQVVGQQNFPMGAVVGIILLVPAVVAYFVDRAVQRRQTALLSARAVPYVPQPERKRDLALLTLAMAIGGTIIAIYGTAVWGSFVRYWPYNLSLTLKNYDFSAVEPSGWEPYWTSLQLAFLTATIGTALIFTGAYLIEKLKFFPVLRGFAQFLAMLPMAVPGLVLGLGYVFFFNASWNPLGLFYGTLTILVVNTIAHFYTVGHITALTSLKQIDREFETVSASLQVPFWSTFRRVTVPICLPAILDIAVYIFVNALTTVSAVIFLYGADTKLASIAIVHMDEAGAVASAAGMATVIMLTAISVKLLHLFLDRMVLGRLQRWRYR</sequence>
<feature type="transmembrane region" description="Helical" evidence="5">
    <location>
        <begin position="257"/>
        <end position="277"/>
    </location>
</feature>
<dbReference type="InterPro" id="IPR035906">
    <property type="entry name" value="MetI-like_sf"/>
</dbReference>
<dbReference type="GO" id="GO:0005886">
    <property type="term" value="C:plasma membrane"/>
    <property type="evidence" value="ECO:0007669"/>
    <property type="project" value="UniProtKB-SubCell"/>
</dbReference>
<feature type="transmembrane region" description="Helical" evidence="5">
    <location>
        <begin position="116"/>
        <end position="139"/>
    </location>
</feature>
<dbReference type="PROSITE" id="PS50928">
    <property type="entry name" value="ABC_TM1"/>
    <property type="match status" value="2"/>
</dbReference>
<evidence type="ECO:0000259" key="6">
    <source>
        <dbReference type="PROSITE" id="PS50928"/>
    </source>
</evidence>
<proteinExistence type="inferred from homology"/>
<feature type="transmembrane region" description="Helical" evidence="5">
    <location>
        <begin position="27"/>
        <end position="51"/>
    </location>
</feature>
<reference evidence="7 8" key="1">
    <citation type="submission" date="2016-10" db="EMBL/GenBank/DDBJ databases">
        <authorList>
            <person name="de Groot N.N."/>
        </authorList>
    </citation>
    <scope>NUCLEOTIDE SEQUENCE [LARGE SCALE GENOMIC DNA]</scope>
    <source>
        <strain evidence="7 8">DSM 26656</strain>
    </source>
</reference>
<feature type="transmembrane region" description="Helical" evidence="5">
    <location>
        <begin position="490"/>
        <end position="513"/>
    </location>
</feature>
<evidence type="ECO:0000256" key="3">
    <source>
        <dbReference type="ARBA" id="ARBA00022989"/>
    </source>
</evidence>
<feature type="transmembrane region" description="Helical" evidence="5">
    <location>
        <begin position="396"/>
        <end position="422"/>
    </location>
</feature>
<dbReference type="GO" id="GO:0055085">
    <property type="term" value="P:transmembrane transport"/>
    <property type="evidence" value="ECO:0007669"/>
    <property type="project" value="InterPro"/>
</dbReference>
<dbReference type="PANTHER" id="PTHR43496">
    <property type="entry name" value="PROTEIN LPLB"/>
    <property type="match status" value="1"/>
</dbReference>
<keyword evidence="5" id="KW-0813">Transport</keyword>
<feature type="domain" description="ABC transmembrane type-1" evidence="6">
    <location>
        <begin position="81"/>
        <end position="278"/>
    </location>
</feature>
<feature type="transmembrane region" description="Helical" evidence="5">
    <location>
        <begin position="159"/>
        <end position="183"/>
    </location>
</feature>
<dbReference type="Gene3D" id="1.10.3720.10">
    <property type="entry name" value="MetI-like"/>
    <property type="match status" value="2"/>
</dbReference>
<dbReference type="PANTHER" id="PTHR43496:SF1">
    <property type="entry name" value="POLYGALACTURONAN_RHAMNOGALACTURONAN TRANSPORT SYSTEM PERMEASE PROTEIN YTEP"/>
    <property type="match status" value="1"/>
</dbReference>
<dbReference type="RefSeq" id="WP_103874839.1">
    <property type="nucleotide sequence ID" value="NZ_FNUY01000011.1"/>
</dbReference>
<dbReference type="InterPro" id="IPR017664">
    <property type="entry name" value="AminoethylPonate_ABC_perm-1"/>
</dbReference>
<comment type="similarity">
    <text evidence="5">Belongs to the binding-protein-dependent transport system permease family.</text>
</comment>
<keyword evidence="3 5" id="KW-1133">Transmembrane helix</keyword>
<feature type="transmembrane region" description="Helical" evidence="5">
    <location>
        <begin position="203"/>
        <end position="227"/>
    </location>
</feature>
<dbReference type="CDD" id="cd06261">
    <property type="entry name" value="TM_PBP2"/>
    <property type="match status" value="2"/>
</dbReference>
<feature type="transmembrane region" description="Helical" evidence="5">
    <location>
        <begin position="428"/>
        <end position="448"/>
    </location>
</feature>
<evidence type="ECO:0000256" key="4">
    <source>
        <dbReference type="ARBA" id="ARBA00023136"/>
    </source>
</evidence>
<dbReference type="NCBIfam" id="TIGR03262">
    <property type="entry name" value="PhnU2"/>
    <property type="match status" value="1"/>
</dbReference>
<keyword evidence="2 5" id="KW-0812">Transmembrane</keyword>
<dbReference type="OrthoDB" id="27542at2"/>
<keyword evidence="4 5" id="KW-0472">Membrane</keyword>
<protein>
    <submittedName>
        <fullName evidence="7">Iron(III) transport system permease protein</fullName>
    </submittedName>
</protein>
<feature type="domain" description="ABC transmembrane type-1" evidence="6">
    <location>
        <begin position="359"/>
        <end position="554"/>
    </location>
</feature>
<comment type="subcellular location">
    <subcellularLocation>
        <location evidence="1 5">Cell membrane</location>
        <topology evidence="1 5">Multi-pass membrane protein</topology>
    </subcellularLocation>
</comment>